<name>A0A387B7M9_9MICO</name>
<dbReference type="EMBL" id="CP032630">
    <property type="protein sequence ID" value="AYF97801.1"/>
    <property type="molecule type" value="Genomic_DNA"/>
</dbReference>
<keyword evidence="3" id="KW-1185">Reference proteome</keyword>
<dbReference type="KEGG" id="lyd:D7I47_05705"/>
<protein>
    <recommendedName>
        <fullName evidence="4">DUF308 domain-containing protein</fullName>
    </recommendedName>
</protein>
<evidence type="ECO:0008006" key="4">
    <source>
        <dbReference type="Google" id="ProtNLM"/>
    </source>
</evidence>
<evidence type="ECO:0000313" key="3">
    <source>
        <dbReference type="Proteomes" id="UP000278886"/>
    </source>
</evidence>
<dbReference type="InterPro" id="IPR005325">
    <property type="entry name" value="DUF308_memb"/>
</dbReference>
<evidence type="ECO:0000256" key="1">
    <source>
        <dbReference type="SAM" id="Phobius"/>
    </source>
</evidence>
<sequence length="209" mass="21337">MPTEASPALGAPDTWVAPLARALPALALGLLISFSQDHSAPLGLVSFGVFAVVTAAVLLAAALRADRAVRGLVLLQGIVTGLAGIAALVLPGGGIGYLVLVVSAWAIVAGALETVNGIRFRRARPAARDWLLTGALTVLLGLAFLLVPQDLRQVYEFEDKGQTISGVITADIVLVGILGAWAVIVGVQLAIATVTLRPVRAARSAEAAA</sequence>
<dbReference type="OrthoDB" id="5126240at2"/>
<feature type="transmembrane region" description="Helical" evidence="1">
    <location>
        <begin position="40"/>
        <end position="60"/>
    </location>
</feature>
<keyword evidence="1" id="KW-0812">Transmembrane</keyword>
<dbReference type="AlphaFoldDB" id="A0A387B7M9"/>
<reference evidence="3" key="1">
    <citation type="submission" date="2018-09" db="EMBL/GenBank/DDBJ databases">
        <title>Genome sequencing of strain 2DFWR-13.</title>
        <authorList>
            <person name="Heo J."/>
            <person name="Kim S.-J."/>
            <person name="Kwon S.-W."/>
        </authorList>
    </citation>
    <scope>NUCLEOTIDE SEQUENCE [LARGE SCALE GENOMIC DNA]</scope>
    <source>
        <strain evidence="3">2DFWR-13</strain>
    </source>
</reference>
<proteinExistence type="predicted"/>
<feature type="transmembrane region" description="Helical" evidence="1">
    <location>
        <begin position="167"/>
        <end position="194"/>
    </location>
</feature>
<keyword evidence="1" id="KW-1133">Transmembrane helix</keyword>
<gene>
    <name evidence="2" type="ORF">D7I47_05705</name>
</gene>
<organism evidence="2 3">
    <name type="scientific">Protaetiibacter intestinalis</name>
    <dbReference type="NCBI Taxonomy" id="2419774"/>
    <lineage>
        <taxon>Bacteria</taxon>
        <taxon>Bacillati</taxon>
        <taxon>Actinomycetota</taxon>
        <taxon>Actinomycetes</taxon>
        <taxon>Micrococcales</taxon>
        <taxon>Microbacteriaceae</taxon>
        <taxon>Protaetiibacter</taxon>
    </lineage>
</organism>
<evidence type="ECO:0000313" key="2">
    <source>
        <dbReference type="EMBL" id="AYF97801.1"/>
    </source>
</evidence>
<keyword evidence="1" id="KW-0472">Membrane</keyword>
<dbReference type="Proteomes" id="UP000278886">
    <property type="component" value="Chromosome"/>
</dbReference>
<feature type="transmembrane region" description="Helical" evidence="1">
    <location>
        <begin position="96"/>
        <end position="118"/>
    </location>
</feature>
<accession>A0A387B7M9</accession>
<feature type="transmembrane region" description="Helical" evidence="1">
    <location>
        <begin position="72"/>
        <end position="90"/>
    </location>
</feature>
<dbReference type="RefSeq" id="WP_120762150.1">
    <property type="nucleotide sequence ID" value="NZ_CP032630.1"/>
</dbReference>
<dbReference type="Pfam" id="PF03729">
    <property type="entry name" value="DUF308"/>
    <property type="match status" value="1"/>
</dbReference>
<feature type="transmembrane region" description="Helical" evidence="1">
    <location>
        <begin position="130"/>
        <end position="147"/>
    </location>
</feature>